<sequence>MGGEANSSFKSWATKMSLLHRPTLRKAGILEAVILQERGSLRRRSVTSLILLPCSFLDL</sequence>
<name>A0A8X7V9Z7_BRACI</name>
<dbReference type="AlphaFoldDB" id="A0A8X7V9Z7"/>
<gene>
    <name evidence="1" type="ORF">Bca52824_026634</name>
</gene>
<dbReference type="EMBL" id="JAAMPC010000006">
    <property type="protein sequence ID" value="KAG2306886.1"/>
    <property type="molecule type" value="Genomic_DNA"/>
</dbReference>
<comment type="caution">
    <text evidence="1">The sequence shown here is derived from an EMBL/GenBank/DDBJ whole genome shotgun (WGS) entry which is preliminary data.</text>
</comment>
<keyword evidence="2" id="KW-1185">Reference proteome</keyword>
<evidence type="ECO:0000313" key="1">
    <source>
        <dbReference type="EMBL" id="KAG2306886.1"/>
    </source>
</evidence>
<accession>A0A8X7V9Z7</accession>
<reference evidence="1 2" key="1">
    <citation type="submission" date="2020-02" db="EMBL/GenBank/DDBJ databases">
        <authorList>
            <person name="Ma Q."/>
            <person name="Huang Y."/>
            <person name="Song X."/>
            <person name="Pei D."/>
        </authorList>
    </citation>
    <scope>NUCLEOTIDE SEQUENCE [LARGE SCALE GENOMIC DNA]</scope>
    <source>
        <strain evidence="1">Sxm20200214</strain>
        <tissue evidence="1">Leaf</tissue>
    </source>
</reference>
<protein>
    <submittedName>
        <fullName evidence="1">Uncharacterized protein</fullName>
    </submittedName>
</protein>
<proteinExistence type="predicted"/>
<organism evidence="1 2">
    <name type="scientific">Brassica carinata</name>
    <name type="common">Ethiopian mustard</name>
    <name type="synonym">Abyssinian cabbage</name>
    <dbReference type="NCBI Taxonomy" id="52824"/>
    <lineage>
        <taxon>Eukaryota</taxon>
        <taxon>Viridiplantae</taxon>
        <taxon>Streptophyta</taxon>
        <taxon>Embryophyta</taxon>
        <taxon>Tracheophyta</taxon>
        <taxon>Spermatophyta</taxon>
        <taxon>Magnoliopsida</taxon>
        <taxon>eudicotyledons</taxon>
        <taxon>Gunneridae</taxon>
        <taxon>Pentapetalae</taxon>
        <taxon>rosids</taxon>
        <taxon>malvids</taxon>
        <taxon>Brassicales</taxon>
        <taxon>Brassicaceae</taxon>
        <taxon>Brassiceae</taxon>
        <taxon>Brassica</taxon>
    </lineage>
</organism>
<evidence type="ECO:0000313" key="2">
    <source>
        <dbReference type="Proteomes" id="UP000886595"/>
    </source>
</evidence>
<dbReference type="Proteomes" id="UP000886595">
    <property type="component" value="Unassembled WGS sequence"/>
</dbReference>